<dbReference type="PANTHER" id="PTHR43335:SF4">
    <property type="entry name" value="ABC TRANSPORTER, ATP-BINDING PROTEIN"/>
    <property type="match status" value="1"/>
</dbReference>
<dbReference type="GO" id="GO:0005524">
    <property type="term" value="F:ATP binding"/>
    <property type="evidence" value="ECO:0007669"/>
    <property type="project" value="UniProtKB-KW"/>
</dbReference>
<dbReference type="GO" id="GO:0016887">
    <property type="term" value="F:ATP hydrolysis activity"/>
    <property type="evidence" value="ECO:0007669"/>
    <property type="project" value="InterPro"/>
</dbReference>
<dbReference type="SMART" id="SM00382">
    <property type="entry name" value="AAA"/>
    <property type="match status" value="1"/>
</dbReference>
<dbReference type="InterPro" id="IPR003593">
    <property type="entry name" value="AAA+_ATPase"/>
</dbReference>
<dbReference type="PANTHER" id="PTHR43335">
    <property type="entry name" value="ABC TRANSPORTER, ATP-BINDING PROTEIN"/>
    <property type="match status" value="1"/>
</dbReference>
<dbReference type="EMBL" id="LN831303">
    <property type="protein sequence ID" value="CQH63909.1"/>
    <property type="molecule type" value="Genomic_DNA"/>
</dbReference>
<feature type="domain" description="ABC transporter" evidence="5">
    <location>
        <begin position="5"/>
        <end position="230"/>
    </location>
</feature>
<evidence type="ECO:0000313" key="6">
    <source>
        <dbReference type="EMBL" id="CQH63909.1"/>
    </source>
</evidence>
<evidence type="ECO:0000259" key="5">
    <source>
        <dbReference type="PROSITE" id="PS50893"/>
    </source>
</evidence>
<dbReference type="Proteomes" id="UP000066737">
    <property type="component" value="Plasmid pSTJ001"/>
</dbReference>
<dbReference type="Pfam" id="PF00005">
    <property type="entry name" value="ABC_tran"/>
    <property type="match status" value="1"/>
</dbReference>
<dbReference type="InterPro" id="IPR003439">
    <property type="entry name" value="ABC_transporter-like_ATP-bd"/>
</dbReference>
<dbReference type="RefSeq" id="WP_059058638.1">
    <property type="nucleotide sequence ID" value="NZ_CEML01000003.1"/>
</dbReference>
<dbReference type="SUPFAM" id="SSF52540">
    <property type="entry name" value="P-loop containing nucleoside triphosphate hydrolases"/>
    <property type="match status" value="1"/>
</dbReference>
<dbReference type="Gene3D" id="3.40.50.300">
    <property type="entry name" value="P-loop containing nucleotide triphosphate hydrolases"/>
    <property type="match status" value="1"/>
</dbReference>
<dbReference type="InterPro" id="IPR027417">
    <property type="entry name" value="P-loop_NTPase"/>
</dbReference>
<dbReference type="CDD" id="cd03230">
    <property type="entry name" value="ABC_DR_subfamily_A"/>
    <property type="match status" value="1"/>
</dbReference>
<dbReference type="KEGG" id="hhb:Hhub_4223"/>
<evidence type="ECO:0000256" key="2">
    <source>
        <dbReference type="ARBA" id="ARBA00022448"/>
    </source>
</evidence>
<keyword evidence="2" id="KW-0813">Transport</keyword>
<evidence type="ECO:0000256" key="3">
    <source>
        <dbReference type="ARBA" id="ARBA00022741"/>
    </source>
</evidence>
<evidence type="ECO:0000256" key="1">
    <source>
        <dbReference type="ARBA" id="ARBA00005417"/>
    </source>
</evidence>
<dbReference type="AlphaFoldDB" id="A0A0U5H719"/>
<comment type="similarity">
    <text evidence="1">Belongs to the ABC transporter superfamily.</text>
</comment>
<evidence type="ECO:0000256" key="4">
    <source>
        <dbReference type="ARBA" id="ARBA00022840"/>
    </source>
</evidence>
<evidence type="ECO:0000313" key="7">
    <source>
        <dbReference type="Proteomes" id="UP000066737"/>
    </source>
</evidence>
<protein>
    <submittedName>
        <fullName evidence="6">ABC-type transport system ATP-binding protein</fullName>
    </submittedName>
</protein>
<accession>A0A0U5H719</accession>
<geneLocation type="plasmid" evidence="7">
    <name>pSTJ001</name>
</geneLocation>
<proteinExistence type="inferred from homology"/>
<dbReference type="PROSITE" id="PS50893">
    <property type="entry name" value="ABC_TRANSPORTER_2"/>
    <property type="match status" value="1"/>
</dbReference>
<reference evidence="7" key="1">
    <citation type="journal article" date="2016" name="Environ. Microbiol.">
        <title>The complete genome of a viable archaeum isolated from 123-million-year-old rock salt.</title>
        <authorList>
            <person name="Jaakkola S.T."/>
            <person name="Pfeiffer F."/>
            <person name="Ravantti J.J."/>
            <person name="Guo Q."/>
            <person name="Liu Y."/>
            <person name="Chen X."/>
            <person name="Ma H."/>
            <person name="Yang C."/>
            <person name="Oksanen H.M."/>
            <person name="Bamford D.H."/>
        </authorList>
    </citation>
    <scope>NUCLEOTIDE SEQUENCE</scope>
    <source>
        <strain evidence="7">JI20-1</strain>
        <plasmid evidence="7">Plasmid pSTJ001</plasmid>
    </source>
</reference>
<sequence length="300" mass="31743">MTDVITTTNLEKQYSNTLAVDNLNLAVEEGSVFGFLGPNGSGKSTTIGMLMGLIQPTRGEATVAGINPESDPVSVRSQTGVLPEGFTPYPTLTGRDHLKHVAELRGATVDADDALARVGLTEAKDRQASGYSKGMTQRLGLATALIGNPAVLILDEPFAGLDPDGSQIVREVVEQERERGTTILFSSHILGEVQVLCDHIGILSEGQLLTRGEPGDLQREAGLRSKIHVSIDGGQQKVAEAASNISFAEVVSTSDGEATLTYDSDNSHLDVVRALEANGGEVTDAVVDEPTVEDIYRAFT</sequence>
<dbReference type="OrthoDB" id="87732at2157"/>
<keyword evidence="4 6" id="KW-0067">ATP-binding</keyword>
<name>A0A0U5H719_9EURY</name>
<organism evidence="6 7">
    <name type="scientific">Halobacterium hubeiense</name>
    <dbReference type="NCBI Taxonomy" id="1407499"/>
    <lineage>
        <taxon>Archaea</taxon>
        <taxon>Methanobacteriati</taxon>
        <taxon>Methanobacteriota</taxon>
        <taxon>Stenosarchaea group</taxon>
        <taxon>Halobacteria</taxon>
        <taxon>Halobacteriales</taxon>
        <taxon>Halobacteriaceae</taxon>
        <taxon>Halobacterium</taxon>
    </lineage>
</organism>
<dbReference type="GeneID" id="26660542"/>
<keyword evidence="7" id="KW-1185">Reference proteome</keyword>
<keyword evidence="3" id="KW-0547">Nucleotide-binding</keyword>
<gene>
    <name evidence="6" type="ORF">HHUB_4223</name>
</gene>